<protein>
    <submittedName>
        <fullName evidence="2">Glycerone kinase</fullName>
        <ecNumber evidence="2">2.7.1.29</ecNumber>
    </submittedName>
</protein>
<dbReference type="SUPFAM" id="SSF82549">
    <property type="entry name" value="DAK1/DegV-like"/>
    <property type="match status" value="1"/>
</dbReference>
<organism evidence="2 3">
    <name type="scientific">Methylorubrum extorquens DSM 13060</name>
    <dbReference type="NCBI Taxonomy" id="882800"/>
    <lineage>
        <taxon>Bacteria</taxon>
        <taxon>Pseudomonadati</taxon>
        <taxon>Pseudomonadota</taxon>
        <taxon>Alphaproteobacteria</taxon>
        <taxon>Hyphomicrobiales</taxon>
        <taxon>Methylobacteriaceae</taxon>
        <taxon>Methylorubrum</taxon>
    </lineage>
</organism>
<comment type="caution">
    <text evidence="2">The sequence shown here is derived from an EMBL/GenBank/DDBJ whole genome shotgun (WGS) entry which is preliminary data.</text>
</comment>
<evidence type="ECO:0000313" key="2">
    <source>
        <dbReference type="EMBL" id="EHP73803.1"/>
    </source>
</evidence>
<dbReference type="AlphaFoldDB" id="H1KVH4"/>
<dbReference type="Pfam" id="PF02733">
    <property type="entry name" value="Dak1"/>
    <property type="match status" value="1"/>
</dbReference>
<dbReference type="EC" id="2.7.1.29" evidence="2"/>
<dbReference type="RefSeq" id="WP_003607452.1">
    <property type="nucleotide sequence ID" value="NZ_AGJK01000500.1"/>
</dbReference>
<gene>
    <name evidence="2" type="ORF">MetexDRAFT_6637</name>
</gene>
<dbReference type="FunFam" id="3.40.50.10440:FF:000001">
    <property type="entry name" value="Dihydroxyacetone kinase, DhaK subunit"/>
    <property type="match status" value="1"/>
</dbReference>
<dbReference type="GO" id="GO:0019563">
    <property type="term" value="P:glycerol catabolic process"/>
    <property type="evidence" value="ECO:0007669"/>
    <property type="project" value="TreeGrafter"/>
</dbReference>
<feature type="domain" description="DhaK" evidence="1">
    <location>
        <begin position="7"/>
        <end position="145"/>
    </location>
</feature>
<reference evidence="2 3" key="1">
    <citation type="submission" date="2011-09" db="EMBL/GenBank/DDBJ databases">
        <title>The draft genome of Methylobacterium extorquens DSM 13060.</title>
        <authorList>
            <consortium name="US DOE Joint Genome Institute (JGI-PGF)"/>
            <person name="Lucas S."/>
            <person name="Han J."/>
            <person name="Lapidus A."/>
            <person name="Cheng J.-F."/>
            <person name="Goodwin L."/>
            <person name="Pitluck S."/>
            <person name="Peters L."/>
            <person name="Land M.L."/>
            <person name="Hauser L."/>
            <person name="Koskimaki J."/>
            <person name="Halonen O."/>
            <person name="Pirttila A."/>
            <person name="Frank C."/>
            <person name="Woyke T.J."/>
        </authorList>
    </citation>
    <scope>NUCLEOTIDE SEQUENCE [LARGE SCALE GENOMIC DNA]</scope>
    <source>
        <strain evidence="2 3">DSM 13060</strain>
    </source>
</reference>
<evidence type="ECO:0000313" key="3">
    <source>
        <dbReference type="Proteomes" id="UP000004382"/>
    </source>
</evidence>
<dbReference type="EMBL" id="AGJK01000500">
    <property type="protein sequence ID" value="EHP73803.1"/>
    <property type="molecule type" value="Genomic_DNA"/>
</dbReference>
<dbReference type="PANTHER" id="PTHR28629:SF4">
    <property type="entry name" value="TRIOKINASE_FMN CYCLASE"/>
    <property type="match status" value="1"/>
</dbReference>
<feature type="non-terminal residue" evidence="2">
    <location>
        <position position="145"/>
    </location>
</feature>
<dbReference type="PANTHER" id="PTHR28629">
    <property type="entry name" value="TRIOKINASE/FMN CYCLASE"/>
    <property type="match status" value="1"/>
</dbReference>
<dbReference type="InterPro" id="IPR050861">
    <property type="entry name" value="Dihydroxyacetone_Kinase"/>
</dbReference>
<dbReference type="GO" id="GO:0005829">
    <property type="term" value="C:cytosol"/>
    <property type="evidence" value="ECO:0007669"/>
    <property type="project" value="TreeGrafter"/>
</dbReference>
<proteinExistence type="predicted"/>
<keyword evidence="2" id="KW-0418">Kinase</keyword>
<sequence length="145" mass="14572">MAHFINDRASLVTDAIDGLVAGSGGALARLDGYPEIRVVLRAELEPDKVAVVSGGGSGHEPAHAGFVGPGLLTAAVCGDVFASPSVDAVLAGILAVTGEAGCVLIVKNYAGDRLNFGLAAERARALGRRVETVLVADDIALPDAA</sequence>
<dbReference type="InterPro" id="IPR004006">
    <property type="entry name" value="DhaK_dom"/>
</dbReference>
<evidence type="ECO:0000259" key="1">
    <source>
        <dbReference type="PROSITE" id="PS51481"/>
    </source>
</evidence>
<keyword evidence="2" id="KW-0808">Transferase</keyword>
<dbReference type="Gene3D" id="3.40.50.10440">
    <property type="entry name" value="Dihydroxyacetone kinase, domain 1"/>
    <property type="match status" value="1"/>
</dbReference>
<dbReference type="GO" id="GO:0004371">
    <property type="term" value="F:glycerone kinase activity"/>
    <property type="evidence" value="ECO:0007669"/>
    <property type="project" value="UniProtKB-EC"/>
</dbReference>
<dbReference type="Proteomes" id="UP000004382">
    <property type="component" value="Unassembled WGS sequence"/>
</dbReference>
<dbReference type="PROSITE" id="PS51481">
    <property type="entry name" value="DHAK"/>
    <property type="match status" value="1"/>
</dbReference>
<name>H1KVH4_METEX</name>
<accession>H1KVH4</accession>